<sequence>MGSEQVVPLTLGVLYPGEMGSVLGGLLRKQGFRTITTLAGRSKRTRKLCRHAQLEVVHSLQQLVDSADIVLSTVHPDSAPKVAEEYCACRSGKARQQCFVDLNSIAPATVAHIESMLADADVDFVDGAVHGMAAQLTTFGTIYLSGASAPAVAVVLERAARTRVLGDRAGAASAFKMLISGVNKGVTALLVEVCLAAREVDLLEPFFASCGEAYPGLMSILERTLPSYPQHAPRRVQELREAAQMVADVGLRPRMIESARQVIGEISAAGLPSDNVRSAIQILAELHAREVLKQSQLPDSITCQRSVE</sequence>
<reference evidence="5 6" key="1">
    <citation type="submission" date="2011-06" db="EMBL/GenBank/DDBJ databases">
        <title>The draft genome of Thiocapsa marina 5811.</title>
        <authorList>
            <consortium name="US DOE Joint Genome Institute (JGI-PGF)"/>
            <person name="Lucas S."/>
            <person name="Han J."/>
            <person name="Cheng J.-F."/>
            <person name="Goodwin L."/>
            <person name="Pitluck S."/>
            <person name="Peters L."/>
            <person name="Land M.L."/>
            <person name="Hauser L."/>
            <person name="Vogl K."/>
            <person name="Liu Z."/>
            <person name="Imhoff J."/>
            <person name="Thiel V."/>
            <person name="Frigaard N.-U."/>
            <person name="Bryant D."/>
            <person name="Woyke T.J."/>
        </authorList>
    </citation>
    <scope>NUCLEOTIDE SEQUENCE [LARGE SCALE GENOMIC DNA]</scope>
    <source>
        <strain evidence="5 6">5811</strain>
    </source>
</reference>
<gene>
    <name evidence="5" type="ORF">ThimaDRAFT_3206</name>
</gene>
<dbReference type="eggNOG" id="COG2084">
    <property type="taxonomic scope" value="Bacteria"/>
</dbReference>
<evidence type="ECO:0000256" key="1">
    <source>
        <dbReference type="ARBA" id="ARBA00023002"/>
    </source>
</evidence>
<evidence type="ECO:0000256" key="2">
    <source>
        <dbReference type="PIRSR" id="PIRSR000103-1"/>
    </source>
</evidence>
<dbReference type="Proteomes" id="UP000005459">
    <property type="component" value="Unassembled WGS sequence"/>
</dbReference>
<dbReference type="Gene3D" id="1.10.1040.10">
    <property type="entry name" value="N-(1-d-carboxylethyl)-l-norvaline Dehydrogenase, domain 2"/>
    <property type="match status" value="1"/>
</dbReference>
<dbReference type="InterPro" id="IPR015815">
    <property type="entry name" value="HIBADH-related"/>
</dbReference>
<proteinExistence type="predicted"/>
<dbReference type="InterPro" id="IPR015814">
    <property type="entry name" value="Pgluconate_DH_NAD-bd_C"/>
</dbReference>
<evidence type="ECO:0000313" key="5">
    <source>
        <dbReference type="EMBL" id="EGV17661.1"/>
    </source>
</evidence>
<evidence type="ECO:0000259" key="3">
    <source>
        <dbReference type="Pfam" id="PF03446"/>
    </source>
</evidence>
<dbReference type="SUPFAM" id="SSF48179">
    <property type="entry name" value="6-phosphogluconate dehydrogenase C-terminal domain-like"/>
    <property type="match status" value="1"/>
</dbReference>
<protein>
    <submittedName>
        <fullName evidence="5">Phosphogluconate dehydrogenase, NAD-binding</fullName>
    </submittedName>
</protein>
<dbReference type="InterPro" id="IPR013328">
    <property type="entry name" value="6PGD_dom2"/>
</dbReference>
<feature type="domain" description="6-phosphogluconate dehydrogenase NADP-binding" evidence="3">
    <location>
        <begin position="17"/>
        <end position="151"/>
    </location>
</feature>
<dbReference type="Pfam" id="PF03446">
    <property type="entry name" value="NAD_binding_2"/>
    <property type="match status" value="1"/>
</dbReference>
<dbReference type="GO" id="GO:0050661">
    <property type="term" value="F:NADP binding"/>
    <property type="evidence" value="ECO:0007669"/>
    <property type="project" value="InterPro"/>
</dbReference>
<dbReference type="InterPro" id="IPR036291">
    <property type="entry name" value="NAD(P)-bd_dom_sf"/>
</dbReference>
<evidence type="ECO:0000313" key="6">
    <source>
        <dbReference type="Proteomes" id="UP000005459"/>
    </source>
</evidence>
<dbReference type="Gene3D" id="3.40.50.720">
    <property type="entry name" value="NAD(P)-binding Rossmann-like Domain"/>
    <property type="match status" value="1"/>
</dbReference>
<keyword evidence="1" id="KW-0560">Oxidoreductase</keyword>
<dbReference type="GO" id="GO:0016491">
    <property type="term" value="F:oxidoreductase activity"/>
    <property type="evidence" value="ECO:0007669"/>
    <property type="project" value="UniProtKB-KW"/>
</dbReference>
<name>F9UDL4_9GAMM</name>
<dbReference type="STRING" id="768671.ThimaDRAFT_3206"/>
<dbReference type="SUPFAM" id="SSF51735">
    <property type="entry name" value="NAD(P)-binding Rossmann-fold domains"/>
    <property type="match status" value="1"/>
</dbReference>
<feature type="active site" evidence="2">
    <location>
        <position position="176"/>
    </location>
</feature>
<dbReference type="InterPro" id="IPR008927">
    <property type="entry name" value="6-PGluconate_DH-like_C_sf"/>
</dbReference>
<evidence type="ECO:0000259" key="4">
    <source>
        <dbReference type="Pfam" id="PF09130"/>
    </source>
</evidence>
<keyword evidence="6" id="KW-1185">Reference proteome</keyword>
<dbReference type="Pfam" id="PF09130">
    <property type="entry name" value="DUF1932"/>
    <property type="match status" value="1"/>
</dbReference>
<organism evidence="5 6">
    <name type="scientific">Thiocapsa marina 5811</name>
    <dbReference type="NCBI Taxonomy" id="768671"/>
    <lineage>
        <taxon>Bacteria</taxon>
        <taxon>Pseudomonadati</taxon>
        <taxon>Pseudomonadota</taxon>
        <taxon>Gammaproteobacteria</taxon>
        <taxon>Chromatiales</taxon>
        <taxon>Chromatiaceae</taxon>
        <taxon>Thiocapsa</taxon>
    </lineage>
</organism>
<dbReference type="PIRSF" id="PIRSF000103">
    <property type="entry name" value="HIBADH"/>
    <property type="match status" value="1"/>
</dbReference>
<dbReference type="InterPro" id="IPR006115">
    <property type="entry name" value="6PGDH_NADP-bd"/>
</dbReference>
<feature type="domain" description="Phosphogluconate dehydrogenase NAD-binding putative C-terminal" evidence="4">
    <location>
        <begin position="197"/>
        <end position="263"/>
    </location>
</feature>
<dbReference type="EMBL" id="AFWV01000010">
    <property type="protein sequence ID" value="EGV17661.1"/>
    <property type="molecule type" value="Genomic_DNA"/>
</dbReference>
<dbReference type="AlphaFoldDB" id="F9UDL4"/>
<accession>F9UDL4</accession>